<evidence type="ECO:0000313" key="2">
    <source>
        <dbReference type="EMBL" id="KGR74745.1"/>
    </source>
</evidence>
<evidence type="ECO:0000259" key="1">
    <source>
        <dbReference type="Pfam" id="PF12146"/>
    </source>
</evidence>
<dbReference type="InterPro" id="IPR022742">
    <property type="entry name" value="Hydrolase_4"/>
</dbReference>
<dbReference type="InterPro" id="IPR029058">
    <property type="entry name" value="AB_hydrolase_fold"/>
</dbReference>
<dbReference type="EMBL" id="JPVN01000035">
    <property type="protein sequence ID" value="KGR74745.1"/>
    <property type="molecule type" value="Genomic_DNA"/>
</dbReference>
<name>A0A0A3HU53_9BACL</name>
<evidence type="ECO:0000313" key="3">
    <source>
        <dbReference type="Proteomes" id="UP000030416"/>
    </source>
</evidence>
<dbReference type="AlphaFoldDB" id="A0A0A3HU53"/>
<dbReference type="OrthoDB" id="9806902at2"/>
<dbReference type="Gene3D" id="3.40.50.1820">
    <property type="entry name" value="alpha/beta hydrolase"/>
    <property type="match status" value="1"/>
</dbReference>
<sequence length="267" mass="30827">MWKWEAEGQPKAVVVIIHSAFEHHRWYAWLIEKLRQDGNIILMGDLPGHGEESKYARIHDKTVNEYLEFIEPLMKNALSYELPVFIIGHGLGGALAIQYLKKSKVECAGLILSSPWLSMQRHANLLTNALANLGTLTSNMKVTLDFNKKALTNSLDGYQEMEDEIVYKTSVTVSWYKEIQLLLKNLTSHQVSTLSLPILLMTAKHDKITDPDPSRKWLLSQASNDMQYKEWPISYHNLFHDSEREQVYFYVRDFINNTVRSLGYIVE</sequence>
<feature type="domain" description="Serine aminopeptidase S33" evidence="1">
    <location>
        <begin position="9"/>
        <end position="243"/>
    </location>
</feature>
<dbReference type="RefSeq" id="WP_036189972.1">
    <property type="nucleotide sequence ID" value="NZ_AVDA01000035.1"/>
</dbReference>
<gene>
    <name evidence="2" type="ORF">CD29_18605</name>
</gene>
<proteinExistence type="predicted"/>
<accession>A0A0A3HU53</accession>
<dbReference type="Proteomes" id="UP000030416">
    <property type="component" value="Unassembled WGS sequence"/>
</dbReference>
<protein>
    <submittedName>
        <fullName evidence="2">Lysophospholipase</fullName>
    </submittedName>
</protein>
<dbReference type="SUPFAM" id="SSF53474">
    <property type="entry name" value="alpha/beta-Hydrolases"/>
    <property type="match status" value="1"/>
</dbReference>
<dbReference type="PANTHER" id="PTHR11614">
    <property type="entry name" value="PHOSPHOLIPASE-RELATED"/>
    <property type="match status" value="1"/>
</dbReference>
<dbReference type="Pfam" id="PF12146">
    <property type="entry name" value="Hydrolase_4"/>
    <property type="match status" value="1"/>
</dbReference>
<dbReference type="InterPro" id="IPR051044">
    <property type="entry name" value="MAG_DAG_Lipase"/>
</dbReference>
<keyword evidence="3" id="KW-1185">Reference proteome</keyword>
<dbReference type="eggNOG" id="COG2267">
    <property type="taxonomic scope" value="Bacteria"/>
</dbReference>
<dbReference type="STRING" id="1384049.CD29_18605"/>
<organism evidence="2 3">
    <name type="scientific">Ureibacillus manganicus DSM 26584</name>
    <dbReference type="NCBI Taxonomy" id="1384049"/>
    <lineage>
        <taxon>Bacteria</taxon>
        <taxon>Bacillati</taxon>
        <taxon>Bacillota</taxon>
        <taxon>Bacilli</taxon>
        <taxon>Bacillales</taxon>
        <taxon>Caryophanaceae</taxon>
        <taxon>Ureibacillus</taxon>
    </lineage>
</organism>
<reference evidence="2 3" key="1">
    <citation type="submission" date="2014-02" db="EMBL/GenBank/DDBJ databases">
        <title>Draft genome sequence of Lysinibacillus manganicus DSM 26584T.</title>
        <authorList>
            <person name="Zhang F."/>
            <person name="Wang G."/>
            <person name="Zhang L."/>
        </authorList>
    </citation>
    <scope>NUCLEOTIDE SEQUENCE [LARGE SCALE GENOMIC DNA]</scope>
    <source>
        <strain evidence="2 3">DSM 26584</strain>
    </source>
</reference>
<comment type="caution">
    <text evidence="2">The sequence shown here is derived from an EMBL/GenBank/DDBJ whole genome shotgun (WGS) entry which is preliminary data.</text>
</comment>